<keyword evidence="10" id="KW-0808">Transferase</keyword>
<dbReference type="Gene3D" id="2.30.29.30">
    <property type="entry name" value="Pleckstrin-homology domain (PH domain)/Phosphotyrosine-binding domain (PTB)"/>
    <property type="match status" value="1"/>
</dbReference>
<evidence type="ECO:0000313" key="9">
    <source>
        <dbReference type="Proteomes" id="UP001652624"/>
    </source>
</evidence>
<dbReference type="GeneID" id="103110188"/>
<dbReference type="CDD" id="cd01212">
    <property type="entry name" value="PTB_JIP"/>
    <property type="match status" value="1"/>
</dbReference>
<dbReference type="CDD" id="cd11942">
    <property type="entry name" value="SH3_JIP2"/>
    <property type="match status" value="1"/>
</dbReference>
<dbReference type="InterPro" id="IPR001452">
    <property type="entry name" value="SH3_domain"/>
</dbReference>
<evidence type="ECO:0000256" key="3">
    <source>
        <dbReference type="ARBA" id="ARBA00022443"/>
    </source>
</evidence>
<dbReference type="PANTHER" id="PTHR47437">
    <property type="entry name" value="JNK-INTERACTING PROTEIN 1-LIKE PROTEIN"/>
    <property type="match status" value="1"/>
</dbReference>
<dbReference type="RefSeq" id="XP_060044858.1">
    <property type="nucleotide sequence ID" value="XM_060188875.1"/>
</dbReference>
<evidence type="ECO:0000256" key="5">
    <source>
        <dbReference type="PROSITE-ProRule" id="PRU00192"/>
    </source>
</evidence>
<organism evidence="9 10">
    <name type="scientific">Erinaceus europaeus</name>
    <name type="common">Western European hedgehog</name>
    <dbReference type="NCBI Taxonomy" id="9365"/>
    <lineage>
        <taxon>Eukaryota</taxon>
        <taxon>Metazoa</taxon>
        <taxon>Chordata</taxon>
        <taxon>Craniata</taxon>
        <taxon>Vertebrata</taxon>
        <taxon>Euteleostomi</taxon>
        <taxon>Mammalia</taxon>
        <taxon>Eutheria</taxon>
        <taxon>Laurasiatheria</taxon>
        <taxon>Eulipotyphla</taxon>
        <taxon>Erinaceidae</taxon>
        <taxon>Erinaceinae</taxon>
        <taxon>Erinaceus</taxon>
    </lineage>
</organism>
<evidence type="ECO:0000256" key="2">
    <source>
        <dbReference type="ARBA" id="ARBA00009866"/>
    </source>
</evidence>
<dbReference type="PROSITE" id="PS01179">
    <property type="entry name" value="PID"/>
    <property type="match status" value="1"/>
</dbReference>
<dbReference type="InterPro" id="IPR011993">
    <property type="entry name" value="PH-like_dom_sf"/>
</dbReference>
<evidence type="ECO:0000313" key="10">
    <source>
        <dbReference type="RefSeq" id="XP_060044858.1"/>
    </source>
</evidence>
<feature type="compositionally biased region" description="Low complexity" evidence="6">
    <location>
        <begin position="286"/>
        <end position="322"/>
    </location>
</feature>
<feature type="domain" description="SH3" evidence="8">
    <location>
        <begin position="617"/>
        <end position="678"/>
    </location>
</feature>
<dbReference type="Proteomes" id="UP001652624">
    <property type="component" value="Chromosome 4"/>
</dbReference>
<dbReference type="Gene3D" id="2.30.30.40">
    <property type="entry name" value="SH3 Domains"/>
    <property type="match status" value="1"/>
</dbReference>
<feature type="compositionally biased region" description="Polar residues" evidence="6">
    <location>
        <begin position="182"/>
        <end position="193"/>
    </location>
</feature>
<accession>A0ABM3X7S8</accession>
<feature type="compositionally biased region" description="Pro residues" evidence="6">
    <location>
        <begin position="432"/>
        <end position="447"/>
    </location>
</feature>
<dbReference type="PANTHER" id="PTHR47437:SF2">
    <property type="entry name" value="C-JUN-AMINO-TERMINAL KINASE-INTERACTING PROTEIN 2"/>
    <property type="match status" value="1"/>
</dbReference>
<feature type="compositionally biased region" description="Acidic residues" evidence="6">
    <location>
        <begin position="77"/>
        <end position="114"/>
    </location>
</feature>
<dbReference type="GO" id="GO:0016301">
    <property type="term" value="F:kinase activity"/>
    <property type="evidence" value="ECO:0007669"/>
    <property type="project" value="UniProtKB-KW"/>
</dbReference>
<evidence type="ECO:0000259" key="7">
    <source>
        <dbReference type="PROSITE" id="PS01179"/>
    </source>
</evidence>
<feature type="compositionally biased region" description="Low complexity" evidence="6">
    <location>
        <begin position="236"/>
        <end position="255"/>
    </location>
</feature>
<feature type="region of interest" description="Disordered" evidence="6">
    <location>
        <begin position="380"/>
        <end position="454"/>
    </location>
</feature>
<evidence type="ECO:0000256" key="4">
    <source>
        <dbReference type="ARBA" id="ARBA00022490"/>
    </source>
</evidence>
<feature type="compositionally biased region" description="Acidic residues" evidence="6">
    <location>
        <begin position="28"/>
        <end position="42"/>
    </location>
</feature>
<dbReference type="SUPFAM" id="SSF50729">
    <property type="entry name" value="PH domain-like"/>
    <property type="match status" value="1"/>
</dbReference>
<gene>
    <name evidence="10" type="primary">MAPK8IP2</name>
</gene>
<keyword evidence="10" id="KW-0418">Kinase</keyword>
<name>A0ABM3X7S8_ERIEU</name>
<feature type="compositionally biased region" description="Low complexity" evidence="6">
    <location>
        <begin position="468"/>
        <end position="482"/>
    </location>
</feature>
<dbReference type="Pfam" id="PF00640">
    <property type="entry name" value="PID"/>
    <property type="match status" value="1"/>
</dbReference>
<comment type="similarity">
    <text evidence="2">Belongs to the JIP scaffold family.</text>
</comment>
<evidence type="ECO:0000259" key="8">
    <source>
        <dbReference type="PROSITE" id="PS50002"/>
    </source>
</evidence>
<feature type="region of interest" description="Disordered" evidence="6">
    <location>
        <begin position="547"/>
        <end position="581"/>
    </location>
</feature>
<sequence length="836" mass="89824">MADRAEMFSLSTFHSLSPPGCRPPQDISLEEFDDEDLSEITDDCGLGLSYDSDHCEKDSLSLGRSEQPHPICSFQDDFQEFEMIDDNDDDDDDEEEEEEEEEDDDEEEEEEEGEGESKEGGGKKVPVLDALIPSPSQEEPHKHRPTTLQLTTLGAQPALLPPPRQDSLNNNEGFAPAPPASWQETVPSSPTQEPTREPPALLPPAPAEESPCGAQSPEHPGCDCEGNGPAGPPAPDGTSPSSDPGIEADLGSRSSGGRGGRRSSQELSSPGSDSEDAGGARLGRMISSISETELELSSDGGSSSGRSSHLTNSIEEASSPASEPEPEPPCEPPRRPAFLPVGPDDTNSEYESGSESEPDLSEDADSPWLLSNLVSRMISEGSSPIRCPGQCLSPAQRPGEPTSPAGDLASTDHAAAGPGDVELLDMETLCGSPPPVPPAPRPLPAQPGPCLFLSNPTRDTITPLWAASGRAARSGRSCSAACSEEEDEEEEDEDDAEDKPGLPGGRGSAPVAPLDASLVYDAVKYTLVVDEHTQLELVSLRRCAGLGDDSEDSGGEASEEEPGAALLGGDQTPGDASPDSPDLTFSKKFLNVFVNSTSRSSSTESFGLFSCLVNGEEREQTHRAVFRFIPRHPDELELDVDDPVLVEAEEDDFWFRGFNMRTGERGVFPAFYAHAVPGPAKDLLGSKRSPCWVDRFDVQFLGSVEVPCHQGNGILCAAMQKIATARKLTVHLRPPASCDLEISLRGVKLSLSGGPEFQHCSHFFQMKNISFCGCHPRNSCYFGFITKHPLLSRFACHVFVSQESMRPVAQSVGRAFLEYYQEHLEYACPTEDIYLE</sequence>
<feature type="compositionally biased region" description="Acidic residues" evidence="6">
    <location>
        <begin position="346"/>
        <end position="365"/>
    </location>
</feature>
<feature type="region of interest" description="Disordered" evidence="6">
    <location>
        <begin position="468"/>
        <end position="511"/>
    </location>
</feature>
<dbReference type="InterPro" id="IPR047178">
    <property type="entry name" value="JIP1_scaffold"/>
</dbReference>
<dbReference type="InterPro" id="IPR035637">
    <property type="entry name" value="JIP2_SH3"/>
</dbReference>
<evidence type="ECO:0000256" key="6">
    <source>
        <dbReference type="SAM" id="MobiDB-lite"/>
    </source>
</evidence>
<dbReference type="SMART" id="SM00462">
    <property type="entry name" value="PTB"/>
    <property type="match status" value="1"/>
</dbReference>
<feature type="compositionally biased region" description="Acidic residues" evidence="6">
    <location>
        <begin position="548"/>
        <end position="562"/>
    </location>
</feature>
<keyword evidence="3 5" id="KW-0728">SH3 domain</keyword>
<feature type="compositionally biased region" description="Acidic residues" evidence="6">
    <location>
        <begin position="483"/>
        <end position="497"/>
    </location>
</feature>
<dbReference type="InterPro" id="IPR006020">
    <property type="entry name" value="PTB/PI_dom"/>
</dbReference>
<dbReference type="Pfam" id="PF14604">
    <property type="entry name" value="SH3_9"/>
    <property type="match status" value="1"/>
</dbReference>
<proteinExistence type="inferred from homology"/>
<feature type="domain" description="PID" evidence="7">
    <location>
        <begin position="696"/>
        <end position="825"/>
    </location>
</feature>
<dbReference type="SMART" id="SM00326">
    <property type="entry name" value="SH3"/>
    <property type="match status" value="1"/>
</dbReference>
<keyword evidence="9" id="KW-1185">Reference proteome</keyword>
<evidence type="ECO:0000256" key="1">
    <source>
        <dbReference type="ARBA" id="ARBA00004496"/>
    </source>
</evidence>
<reference evidence="10" key="1">
    <citation type="submission" date="2025-08" db="UniProtKB">
        <authorList>
            <consortium name="RefSeq"/>
        </authorList>
    </citation>
    <scope>IDENTIFICATION</scope>
</reference>
<dbReference type="PROSITE" id="PS50002">
    <property type="entry name" value="SH3"/>
    <property type="match status" value="1"/>
</dbReference>
<keyword evidence="4" id="KW-0963">Cytoplasm</keyword>
<feature type="region of interest" description="Disordered" evidence="6">
    <location>
        <begin position="1"/>
        <end position="368"/>
    </location>
</feature>
<protein>
    <submittedName>
        <fullName evidence="10">C-Jun-amino-terminal kinase-interacting protein 2 isoform X1</fullName>
    </submittedName>
</protein>
<comment type="subcellular location">
    <subcellularLocation>
        <location evidence="1">Cytoplasm</location>
    </subcellularLocation>
</comment>